<evidence type="ECO:0000313" key="3">
    <source>
        <dbReference type="Proteomes" id="UP000789326"/>
    </source>
</evidence>
<dbReference type="PANTHER" id="PTHR43377">
    <property type="entry name" value="BILIVERDIN REDUCTASE A"/>
    <property type="match status" value="1"/>
</dbReference>
<dbReference type="EMBL" id="CAKKMG010000053">
    <property type="protein sequence ID" value="CAH0259778.1"/>
    <property type="molecule type" value="Genomic_DNA"/>
</dbReference>
<accession>A0A9W4L5R1</accession>
<protein>
    <recommendedName>
        <fullName evidence="1">Gfo/Idh/MocA-like oxidoreductase N-terminal domain-containing protein</fullName>
    </recommendedName>
</protein>
<dbReference type="InterPro" id="IPR036291">
    <property type="entry name" value="NAD(P)-bd_dom_sf"/>
</dbReference>
<dbReference type="SUPFAM" id="SSF51735">
    <property type="entry name" value="NAD(P)-binding Rossmann-fold domains"/>
    <property type="match status" value="1"/>
</dbReference>
<evidence type="ECO:0000259" key="1">
    <source>
        <dbReference type="Pfam" id="PF01408"/>
    </source>
</evidence>
<feature type="domain" description="Gfo/Idh/MocA-like oxidoreductase N-terminal" evidence="1">
    <location>
        <begin position="9"/>
        <end position="114"/>
    </location>
</feature>
<sequence length="322" mass="36754">MPNHIKPTLLVGAGNMGLEYAKVLNSMNKAFHVFTRTERTAIQFNELTGKQALFGNLEQLLSEGPSYDKAIVAVSIEHLKEVAITLMQNGVKEILLEKPGAVSADELKELQAASQIFNAKILIGYNRRFYESVQKMLTFITEDNPIRSIQFDFTELSKQMKKNYNSDKIKSNWLIANSSHVIDLAFFIAGKPKLLQCYSTDNLAWHPKAAIFTGAGVTINNALFSYHANWKSPGRWGIEVMTDQYKFVLQPLERLYIMKHNSFVVEEVYFPKSHDTEFKPGLFKQVQAFFSDKRNLVDVAEQIQNFDLIYTPIIFGHKMEIE</sequence>
<dbReference type="PANTHER" id="PTHR43377:SF1">
    <property type="entry name" value="BILIVERDIN REDUCTASE A"/>
    <property type="match status" value="1"/>
</dbReference>
<gene>
    <name evidence="2" type="ORF">SRABI133_03357</name>
</gene>
<dbReference type="AlphaFoldDB" id="A0A9W4L5R1"/>
<dbReference type="InterPro" id="IPR051450">
    <property type="entry name" value="Gfo/Idh/MocA_Oxidoreductases"/>
</dbReference>
<comment type="caution">
    <text evidence="2">The sequence shown here is derived from an EMBL/GenBank/DDBJ whole genome shotgun (WGS) entry which is preliminary data.</text>
</comment>
<reference evidence="2" key="1">
    <citation type="submission" date="2021-11" db="EMBL/GenBank/DDBJ databases">
        <authorList>
            <person name="Bulgarelli D."/>
        </authorList>
    </citation>
    <scope>NUCLEOTIDE SEQUENCE</scope>
    <source>
        <strain evidence="2">Bi133</strain>
    </source>
</reference>
<dbReference type="Gene3D" id="3.40.50.720">
    <property type="entry name" value="NAD(P)-binding Rossmann-like Domain"/>
    <property type="match status" value="1"/>
</dbReference>
<dbReference type="Gene3D" id="3.30.360.10">
    <property type="entry name" value="Dihydrodipicolinate Reductase, domain 2"/>
    <property type="match status" value="1"/>
</dbReference>
<evidence type="ECO:0000313" key="2">
    <source>
        <dbReference type="EMBL" id="CAH0259778.1"/>
    </source>
</evidence>
<dbReference type="InterPro" id="IPR000683">
    <property type="entry name" value="Gfo/Idh/MocA-like_OxRdtase_N"/>
</dbReference>
<dbReference type="GO" id="GO:0000166">
    <property type="term" value="F:nucleotide binding"/>
    <property type="evidence" value="ECO:0007669"/>
    <property type="project" value="InterPro"/>
</dbReference>
<proteinExistence type="predicted"/>
<name>A0A9W4L5R1_9BACI</name>
<dbReference type="Proteomes" id="UP000789326">
    <property type="component" value="Unassembled WGS sequence"/>
</dbReference>
<dbReference type="Pfam" id="PF01408">
    <property type="entry name" value="GFO_IDH_MocA"/>
    <property type="match status" value="1"/>
</dbReference>
<organism evidence="2 3">
    <name type="scientific">Peribacillus simplex</name>
    <dbReference type="NCBI Taxonomy" id="1478"/>
    <lineage>
        <taxon>Bacteria</taxon>
        <taxon>Bacillati</taxon>
        <taxon>Bacillota</taxon>
        <taxon>Bacilli</taxon>
        <taxon>Bacillales</taxon>
        <taxon>Bacillaceae</taxon>
        <taxon>Peribacillus</taxon>
    </lineage>
</organism>
<dbReference type="RefSeq" id="WP_230302822.1">
    <property type="nucleotide sequence ID" value="NZ_CAKKMG010000053.1"/>
</dbReference>